<dbReference type="AlphaFoldDB" id="A0A450YSK0"/>
<reference evidence="1" key="1">
    <citation type="submission" date="2019-02" db="EMBL/GenBank/DDBJ databases">
        <authorList>
            <person name="Gruber-Vodicka R. H."/>
            <person name="Seah K. B. B."/>
        </authorList>
    </citation>
    <scope>NUCLEOTIDE SEQUENCE</scope>
    <source>
        <strain evidence="1">BECK_BZ125</strain>
    </source>
</reference>
<protein>
    <submittedName>
        <fullName evidence="1">Uncharacterized protein</fullName>
    </submittedName>
</protein>
<organism evidence="1">
    <name type="scientific">Candidatus Kentrum sp. TC</name>
    <dbReference type="NCBI Taxonomy" id="2126339"/>
    <lineage>
        <taxon>Bacteria</taxon>
        <taxon>Pseudomonadati</taxon>
        <taxon>Pseudomonadota</taxon>
        <taxon>Gammaproteobacteria</taxon>
        <taxon>Candidatus Kentrum</taxon>
    </lineage>
</organism>
<name>A0A450YSK0_9GAMM</name>
<gene>
    <name evidence="1" type="ORF">BECKTC1821E_GA0114239_103633</name>
</gene>
<dbReference type="EMBL" id="CAADFT010000036">
    <property type="protein sequence ID" value="VFK44530.1"/>
    <property type="molecule type" value="Genomic_DNA"/>
</dbReference>
<accession>A0A450YSK0</accession>
<evidence type="ECO:0000313" key="1">
    <source>
        <dbReference type="EMBL" id="VFK44530.1"/>
    </source>
</evidence>
<proteinExistence type="predicted"/>
<sequence length="70" mass="8209">MISRKTINQIQNAPIPDRIQVIKILLESLQHDMNHSTSRERYPKPFRVRTFNLGADVSLDRDDMYAQRGI</sequence>